<reference evidence="3 4" key="1">
    <citation type="submission" date="2016-11" db="EMBL/GenBank/DDBJ databases">
        <authorList>
            <person name="Jaros S."/>
            <person name="Januszkiewicz K."/>
            <person name="Wedrychowicz H."/>
        </authorList>
    </citation>
    <scope>NUCLEOTIDE SEQUENCE [LARGE SCALE GENOMIC DNA]</scope>
    <source>
        <strain evidence="3 4">CGMCC 4.5723</strain>
    </source>
</reference>
<dbReference type="SUPFAM" id="SSF52009">
    <property type="entry name" value="Phosphohistidine domain"/>
    <property type="match status" value="1"/>
</dbReference>
<dbReference type="AlphaFoldDB" id="A0A1M6JMV7"/>
<keyword evidence="3" id="KW-0808">Transferase</keyword>
<evidence type="ECO:0000313" key="4">
    <source>
        <dbReference type="Proteomes" id="UP000184452"/>
    </source>
</evidence>
<sequence length="469" mass="47644">MVSLVRPLGPDLAEGPATIGGKAHGLVLLHRLGLAVPPGFVITTAACRAYRRDGRPPEELEAEVDTALAALERRTGRTLGGDPALTVSVRSGAAVSMPGMMTTVLGLGAPPGDGPAAGRAAARERLTEAVTAVLASWDAPRARTYRALHGLDDGAGTAVVVQAMVDGDRDDRSASGVAFDRDPVDGSPGPGGDVLFRSRGDAVVSGRALPLPLSALADREPGAWADLERALGRVRDHYRDACYLEFTVESGRLWLLQVRRAGFTGTAAVRTAVDLARAGVLERAEALARVTPDDLERARRPVMAATAALWTRGTGAGPGVAAGRIATDSAAAVRLSASGPVVLVRPETSPADMAGIAAAAGVLTARGGASSHAAVVARSLGRPAVVGAADLHVEPGRVRAGERWAAEGDLLTLDGTTGRVALGVHPAVAPPADAAVRTLLSWADAVTGGAGDGVGDAERLAAARRLLGA</sequence>
<dbReference type="GO" id="GO:0050242">
    <property type="term" value="F:pyruvate, phosphate dikinase activity"/>
    <property type="evidence" value="ECO:0007669"/>
    <property type="project" value="InterPro"/>
</dbReference>
<dbReference type="InterPro" id="IPR010121">
    <property type="entry name" value="Pyruvate_phosphate_dikinase"/>
</dbReference>
<protein>
    <submittedName>
        <fullName evidence="3">Pyruvate, orthophosphate dikinase</fullName>
    </submittedName>
</protein>
<dbReference type="SUPFAM" id="SSF56059">
    <property type="entry name" value="Glutathione synthetase ATP-binding domain-like"/>
    <property type="match status" value="1"/>
</dbReference>
<dbReference type="InterPro" id="IPR036637">
    <property type="entry name" value="Phosphohistidine_dom_sf"/>
</dbReference>
<keyword evidence="4" id="KW-1185">Reference proteome</keyword>
<evidence type="ECO:0000259" key="2">
    <source>
        <dbReference type="Pfam" id="PF01326"/>
    </source>
</evidence>
<dbReference type="Gene3D" id="3.30.1490.20">
    <property type="entry name" value="ATP-grasp fold, A domain"/>
    <property type="match status" value="1"/>
</dbReference>
<dbReference type="Pfam" id="PF01326">
    <property type="entry name" value="PPDK_N"/>
    <property type="match status" value="1"/>
</dbReference>
<evidence type="ECO:0000259" key="1">
    <source>
        <dbReference type="Pfam" id="PF00391"/>
    </source>
</evidence>
<dbReference type="Gene3D" id="3.30.470.20">
    <property type="entry name" value="ATP-grasp fold, B domain"/>
    <property type="match status" value="1"/>
</dbReference>
<dbReference type="InterPro" id="IPR018274">
    <property type="entry name" value="PEP_util_AS"/>
</dbReference>
<proteinExistence type="predicted"/>
<dbReference type="GO" id="GO:0016301">
    <property type="term" value="F:kinase activity"/>
    <property type="evidence" value="ECO:0007669"/>
    <property type="project" value="UniProtKB-KW"/>
</dbReference>
<dbReference type="Proteomes" id="UP000184452">
    <property type="component" value="Unassembled WGS sequence"/>
</dbReference>
<dbReference type="PANTHER" id="PTHR22931">
    <property type="entry name" value="PHOSPHOENOLPYRUVATE DIKINASE-RELATED"/>
    <property type="match status" value="1"/>
</dbReference>
<dbReference type="STRING" id="758803.SAMN05421803_106196"/>
<gene>
    <name evidence="3" type="ORF">SAMN05421803_106196</name>
</gene>
<organism evidence="3 4">
    <name type="scientific">Nocardiopsis flavescens</name>
    <dbReference type="NCBI Taxonomy" id="758803"/>
    <lineage>
        <taxon>Bacteria</taxon>
        <taxon>Bacillati</taxon>
        <taxon>Actinomycetota</taxon>
        <taxon>Actinomycetes</taxon>
        <taxon>Streptosporangiales</taxon>
        <taxon>Nocardiopsidaceae</taxon>
        <taxon>Nocardiopsis</taxon>
    </lineage>
</organism>
<dbReference type="PANTHER" id="PTHR22931:SF9">
    <property type="entry name" value="PYRUVATE, PHOSPHATE DIKINASE 1, CHLOROPLASTIC"/>
    <property type="match status" value="1"/>
</dbReference>
<dbReference type="Gene3D" id="3.50.30.10">
    <property type="entry name" value="Phosphohistidine domain"/>
    <property type="match status" value="1"/>
</dbReference>
<feature type="domain" description="PEP-utilising enzyme mobile" evidence="1">
    <location>
        <begin position="340"/>
        <end position="418"/>
    </location>
</feature>
<dbReference type="Gene3D" id="1.10.189.10">
    <property type="entry name" value="Pyruvate Phosphate Dikinase, domain 2"/>
    <property type="match status" value="1"/>
</dbReference>
<keyword evidence="3" id="KW-0418">Kinase</keyword>
<dbReference type="InterPro" id="IPR013815">
    <property type="entry name" value="ATP_grasp_subdomain_1"/>
</dbReference>
<accession>A0A1M6JMV7</accession>
<name>A0A1M6JMV7_9ACTN</name>
<dbReference type="GO" id="GO:0005524">
    <property type="term" value="F:ATP binding"/>
    <property type="evidence" value="ECO:0007669"/>
    <property type="project" value="InterPro"/>
</dbReference>
<dbReference type="InterPro" id="IPR002192">
    <property type="entry name" value="PPDK_AMP/ATP-bd"/>
</dbReference>
<dbReference type="InterPro" id="IPR008279">
    <property type="entry name" value="PEP-util_enz_mobile_dom"/>
</dbReference>
<dbReference type="Pfam" id="PF00391">
    <property type="entry name" value="PEP-utilizers"/>
    <property type="match status" value="1"/>
</dbReference>
<evidence type="ECO:0000313" key="3">
    <source>
        <dbReference type="EMBL" id="SHJ48055.1"/>
    </source>
</evidence>
<feature type="domain" description="Pyruvate phosphate dikinase AMP/ATP-binding" evidence="2">
    <location>
        <begin position="57"/>
        <end position="208"/>
    </location>
</feature>
<keyword evidence="3" id="KW-0670">Pyruvate</keyword>
<dbReference type="EMBL" id="FQZK01000006">
    <property type="protein sequence ID" value="SHJ48055.1"/>
    <property type="molecule type" value="Genomic_DNA"/>
</dbReference>
<dbReference type="PROSITE" id="PS00370">
    <property type="entry name" value="PEP_ENZYMES_PHOS_SITE"/>
    <property type="match status" value="1"/>
</dbReference>